<feature type="compositionally biased region" description="Polar residues" evidence="1">
    <location>
        <begin position="145"/>
        <end position="163"/>
    </location>
</feature>
<proteinExistence type="predicted"/>
<name>A0A5C3KW69_COPMA</name>
<dbReference type="AlphaFoldDB" id="A0A5C3KW69"/>
<organism evidence="2 3">
    <name type="scientific">Coprinopsis marcescibilis</name>
    <name type="common">Agaric fungus</name>
    <name type="synonym">Psathyrella marcescibilis</name>
    <dbReference type="NCBI Taxonomy" id="230819"/>
    <lineage>
        <taxon>Eukaryota</taxon>
        <taxon>Fungi</taxon>
        <taxon>Dikarya</taxon>
        <taxon>Basidiomycota</taxon>
        <taxon>Agaricomycotina</taxon>
        <taxon>Agaricomycetes</taxon>
        <taxon>Agaricomycetidae</taxon>
        <taxon>Agaricales</taxon>
        <taxon>Agaricineae</taxon>
        <taxon>Psathyrellaceae</taxon>
        <taxon>Coprinopsis</taxon>
    </lineage>
</organism>
<sequence length="163" mass="18469">MVLFKVFTAFVSRRPTMIRPKFQRPCLPVRLRPCNDCFRHLLSPIHTSSSSYPHTYHRIGDHCQQIYAVSATGVNQPPRSDGSLALSNLRRPPTNSYLGHIPTPMTQIHLRQIHFTGCSDKVFTGNCLHRSHQGSKASRQPPDNRVQSQLPATTENNSIHVYT</sequence>
<protein>
    <submittedName>
        <fullName evidence="2">Uncharacterized protein</fullName>
    </submittedName>
</protein>
<feature type="region of interest" description="Disordered" evidence="1">
    <location>
        <begin position="130"/>
        <end position="163"/>
    </location>
</feature>
<dbReference type="Proteomes" id="UP000307440">
    <property type="component" value="Unassembled WGS sequence"/>
</dbReference>
<evidence type="ECO:0000313" key="2">
    <source>
        <dbReference type="EMBL" id="TFK24682.1"/>
    </source>
</evidence>
<dbReference type="EMBL" id="ML210196">
    <property type="protein sequence ID" value="TFK24682.1"/>
    <property type="molecule type" value="Genomic_DNA"/>
</dbReference>
<reference evidence="2 3" key="1">
    <citation type="journal article" date="2019" name="Nat. Ecol. Evol.">
        <title>Megaphylogeny resolves global patterns of mushroom evolution.</title>
        <authorList>
            <person name="Varga T."/>
            <person name="Krizsan K."/>
            <person name="Foldi C."/>
            <person name="Dima B."/>
            <person name="Sanchez-Garcia M."/>
            <person name="Sanchez-Ramirez S."/>
            <person name="Szollosi G.J."/>
            <person name="Szarkandi J.G."/>
            <person name="Papp V."/>
            <person name="Albert L."/>
            <person name="Andreopoulos W."/>
            <person name="Angelini C."/>
            <person name="Antonin V."/>
            <person name="Barry K.W."/>
            <person name="Bougher N.L."/>
            <person name="Buchanan P."/>
            <person name="Buyck B."/>
            <person name="Bense V."/>
            <person name="Catcheside P."/>
            <person name="Chovatia M."/>
            <person name="Cooper J."/>
            <person name="Damon W."/>
            <person name="Desjardin D."/>
            <person name="Finy P."/>
            <person name="Geml J."/>
            <person name="Haridas S."/>
            <person name="Hughes K."/>
            <person name="Justo A."/>
            <person name="Karasinski D."/>
            <person name="Kautmanova I."/>
            <person name="Kiss B."/>
            <person name="Kocsube S."/>
            <person name="Kotiranta H."/>
            <person name="LaButti K.M."/>
            <person name="Lechner B.E."/>
            <person name="Liimatainen K."/>
            <person name="Lipzen A."/>
            <person name="Lukacs Z."/>
            <person name="Mihaltcheva S."/>
            <person name="Morgado L.N."/>
            <person name="Niskanen T."/>
            <person name="Noordeloos M.E."/>
            <person name="Ohm R.A."/>
            <person name="Ortiz-Santana B."/>
            <person name="Ovrebo C."/>
            <person name="Racz N."/>
            <person name="Riley R."/>
            <person name="Savchenko A."/>
            <person name="Shiryaev A."/>
            <person name="Soop K."/>
            <person name="Spirin V."/>
            <person name="Szebenyi C."/>
            <person name="Tomsovsky M."/>
            <person name="Tulloss R.E."/>
            <person name="Uehling J."/>
            <person name="Grigoriev I.V."/>
            <person name="Vagvolgyi C."/>
            <person name="Papp T."/>
            <person name="Martin F.M."/>
            <person name="Miettinen O."/>
            <person name="Hibbett D.S."/>
            <person name="Nagy L.G."/>
        </authorList>
    </citation>
    <scope>NUCLEOTIDE SEQUENCE [LARGE SCALE GENOMIC DNA]</scope>
    <source>
        <strain evidence="2 3">CBS 121175</strain>
    </source>
</reference>
<evidence type="ECO:0000313" key="3">
    <source>
        <dbReference type="Proteomes" id="UP000307440"/>
    </source>
</evidence>
<gene>
    <name evidence="2" type="ORF">FA15DRAFT_405594</name>
</gene>
<accession>A0A5C3KW69</accession>
<keyword evidence="3" id="KW-1185">Reference proteome</keyword>
<evidence type="ECO:0000256" key="1">
    <source>
        <dbReference type="SAM" id="MobiDB-lite"/>
    </source>
</evidence>